<dbReference type="PANTHER" id="PTHR48050:SF26">
    <property type="entry name" value="STEROL 3-BETA-GLUCOSYLTRANSFERASE"/>
    <property type="match status" value="1"/>
</dbReference>
<protein>
    <recommendedName>
        <fullName evidence="2">sterol 3beta-glucosyltransferase</fullName>
        <ecNumber evidence="2">2.4.1.173</ecNumber>
    </recommendedName>
    <alternativeName>
        <fullName evidence="5">Autophagy-related protein 26</fullName>
    </alternativeName>
</protein>
<feature type="region of interest" description="Disordered" evidence="8">
    <location>
        <begin position="1"/>
        <end position="28"/>
    </location>
</feature>
<dbReference type="SUPFAM" id="SSF50729">
    <property type="entry name" value="PH domain-like"/>
    <property type="match status" value="1"/>
</dbReference>
<dbReference type="InterPro" id="IPR002213">
    <property type="entry name" value="UDP_glucos_trans"/>
</dbReference>
<evidence type="ECO:0000259" key="9">
    <source>
        <dbReference type="PROSITE" id="PS50003"/>
    </source>
</evidence>
<dbReference type="CDD" id="cd03784">
    <property type="entry name" value="GT1_Gtf-like"/>
    <property type="match status" value="1"/>
</dbReference>
<dbReference type="EC" id="2.4.1.173" evidence="2"/>
<name>A0A067MEK2_BOTB1</name>
<dbReference type="STRING" id="930990.A0A067MEK2"/>
<dbReference type="FunFam" id="3.40.50.2000:FF:000029">
    <property type="entry name" value="Sterol 3-beta-glucosyltransferase"/>
    <property type="match status" value="1"/>
</dbReference>
<dbReference type="Gene3D" id="3.40.50.2000">
    <property type="entry name" value="Glycogen Phosphorylase B"/>
    <property type="match status" value="2"/>
</dbReference>
<dbReference type="SMART" id="SM00233">
    <property type="entry name" value="PH"/>
    <property type="match status" value="1"/>
</dbReference>
<dbReference type="InParanoid" id="A0A067MEK2"/>
<keyword evidence="11" id="KW-1185">Reference proteome</keyword>
<dbReference type="OrthoDB" id="10261837at2759"/>
<evidence type="ECO:0000256" key="4">
    <source>
        <dbReference type="ARBA" id="ARBA00022679"/>
    </source>
</evidence>
<sequence>MQIFNCAPEDELEIPRTESPTSTTPPDEPDVVKLLIEEFGEIAADGEEEVFVGKGDTALFEEITILGTMHVTTHRISFHASLLSTQASTQVVRSGSVTINPGRLRRKQRVWLELTHDMITTYPDATEEGRVRPRSTILLSLVKSISAPDPKDPRTVQLELQAPDSVREFSFRVDTVESALGWRRDINGALYMHRHRRKVAFEGYADGDPSVSDPESGVRICIPLHRISNVTVEPWQNFATVVTLNLEPDPEPSSPPPGPVRATSTGSLVRPEQVIIEQLKFGFPAKPSASCAVLPELIEKAKARNYTQGDVIVDFGPLTFAERDFAEEFDAASVTRAKKKIDREMKKIFGLGSNAELWHTRASLNKKALRSSGFIGFTPQYVCFWSKSFASQDIKFRFSTSKIHGARAATSPCGTRNTWLLLEIEGHRDLSFHFANKALRDEVIQRIQALVDEAKRGSVSTSPLSSPKPTSSRFDSDSGYYSPSMASPERKPTLSLLARNLEHSYITIPPETIPLVPKPINLPSGRIPHISPRHFCCLTIGSRGDVQPYIALALGLQKQGHKVTIITHEEYKDWVEGWGVGHRTAGGDPAALMKLSVENSMFSPQFFKESLGNFRDWLDELLLDAWKQCHDADVLIESPSAMAGVHIAEALKIPYIRCFTMPWTRTTAYPHAFMCPAVEMTGSFNYSTVLFDNVFWTATSSQINRWRKKTLQLKATDMSHLAQTKIPFIYNFSSAVVPKPLDWKDTTIISGYWFLDNADQEWTPPESLLEFMSLARKEGKPLVYIGFGSIVVPNPRAMTKNIIKAVLKSDVRAIVSKGWSARMAKDTGEPEIEMPPECYSVDKIPHDWLFPQIDAALHHGGAGTTGASLRAGIPTLIKPWFGDQHFWSMRVQKLGAGLRVASLSASDLADALKKATSDRLMKEKAAAVGEKIRSEDGVTRAIESIFLYLPRAAQDRMTL</sequence>
<dbReference type="AlphaFoldDB" id="A0A067MEK2"/>
<dbReference type="Pfam" id="PF06722">
    <property type="entry name" value="EryCIII-like_C"/>
    <property type="match status" value="1"/>
</dbReference>
<feature type="region of interest" description="Disordered" evidence="8">
    <location>
        <begin position="246"/>
        <end position="267"/>
    </location>
</feature>
<keyword evidence="4 10" id="KW-0808">Transferase</keyword>
<dbReference type="InterPro" id="IPR001849">
    <property type="entry name" value="PH_domain"/>
</dbReference>
<feature type="region of interest" description="Disordered" evidence="8">
    <location>
        <begin position="458"/>
        <end position="489"/>
    </location>
</feature>
<evidence type="ECO:0000256" key="1">
    <source>
        <dbReference type="ARBA" id="ARBA00006962"/>
    </source>
</evidence>
<dbReference type="HOGENOM" id="CLU_000537_6_0_1"/>
<dbReference type="SUPFAM" id="SSF53756">
    <property type="entry name" value="UDP-Glycosyltransferase/glycogen phosphorylase"/>
    <property type="match status" value="1"/>
</dbReference>
<evidence type="ECO:0000256" key="8">
    <source>
        <dbReference type="SAM" id="MobiDB-lite"/>
    </source>
</evidence>
<evidence type="ECO:0000313" key="10">
    <source>
        <dbReference type="EMBL" id="KDQ13964.1"/>
    </source>
</evidence>
<evidence type="ECO:0000256" key="3">
    <source>
        <dbReference type="ARBA" id="ARBA00022676"/>
    </source>
</evidence>
<dbReference type="InterPro" id="IPR004276">
    <property type="entry name" value="GlycoTrans_28_N"/>
</dbReference>
<dbReference type="GO" id="GO:0016906">
    <property type="term" value="F:sterol 3-beta-glucosyltransferase activity"/>
    <property type="evidence" value="ECO:0007669"/>
    <property type="project" value="UniProtKB-EC"/>
</dbReference>
<comment type="similarity">
    <text evidence="1">Belongs to the glycosyltransferase 28 family.</text>
</comment>
<comment type="catalytic activity">
    <reaction evidence="6">
        <text>ergosterol + UDP-alpha-D-glucose = ergosteryl 3-beta-D-glucoside + UDP + H(+)</text>
        <dbReference type="Rhea" id="RHEA:61836"/>
        <dbReference type="ChEBI" id="CHEBI:15378"/>
        <dbReference type="ChEBI" id="CHEBI:16933"/>
        <dbReference type="ChEBI" id="CHEBI:52973"/>
        <dbReference type="ChEBI" id="CHEBI:58223"/>
        <dbReference type="ChEBI" id="CHEBI:58885"/>
    </reaction>
    <physiologicalReaction direction="left-to-right" evidence="6">
        <dbReference type="Rhea" id="RHEA:61837"/>
    </physiologicalReaction>
</comment>
<dbReference type="Pfam" id="PF03033">
    <property type="entry name" value="Glyco_transf_28"/>
    <property type="match status" value="1"/>
</dbReference>
<feature type="domain" description="PH" evidence="9">
    <location>
        <begin position="90"/>
        <end position="191"/>
    </location>
</feature>
<proteinExistence type="inferred from homology"/>
<evidence type="ECO:0000256" key="5">
    <source>
        <dbReference type="ARBA" id="ARBA00029843"/>
    </source>
</evidence>
<evidence type="ECO:0000256" key="2">
    <source>
        <dbReference type="ARBA" id="ARBA00012650"/>
    </source>
</evidence>
<dbReference type="InterPro" id="IPR010610">
    <property type="entry name" value="EryCIII-like_C"/>
</dbReference>
<dbReference type="EMBL" id="KL198040">
    <property type="protein sequence ID" value="KDQ13964.1"/>
    <property type="molecule type" value="Genomic_DNA"/>
</dbReference>
<dbReference type="GO" id="GO:0005975">
    <property type="term" value="P:carbohydrate metabolic process"/>
    <property type="evidence" value="ECO:0007669"/>
    <property type="project" value="InterPro"/>
</dbReference>
<dbReference type="PANTHER" id="PTHR48050">
    <property type="entry name" value="STEROL 3-BETA-GLUCOSYLTRANSFERASE"/>
    <property type="match status" value="1"/>
</dbReference>
<feature type="compositionally biased region" description="Low complexity" evidence="8">
    <location>
        <begin position="458"/>
        <end position="472"/>
    </location>
</feature>
<dbReference type="InterPro" id="IPR050426">
    <property type="entry name" value="Glycosyltransferase_28"/>
</dbReference>
<accession>A0A067MEK2</accession>
<dbReference type="GO" id="GO:0016125">
    <property type="term" value="P:sterol metabolic process"/>
    <property type="evidence" value="ECO:0007669"/>
    <property type="project" value="TreeGrafter"/>
</dbReference>
<dbReference type="PROSITE" id="PS50003">
    <property type="entry name" value="PH_DOMAIN"/>
    <property type="match status" value="1"/>
</dbReference>
<evidence type="ECO:0000313" key="11">
    <source>
        <dbReference type="Proteomes" id="UP000027195"/>
    </source>
</evidence>
<gene>
    <name evidence="10" type="ORF">BOTBODRAFT_630121</name>
</gene>
<dbReference type="Proteomes" id="UP000027195">
    <property type="component" value="Unassembled WGS sequence"/>
</dbReference>
<keyword evidence="3" id="KW-0328">Glycosyltransferase</keyword>
<evidence type="ECO:0000256" key="6">
    <source>
        <dbReference type="ARBA" id="ARBA00047886"/>
    </source>
</evidence>
<dbReference type="FunFam" id="3.40.50.2000:FF:000009">
    <property type="entry name" value="Sterol 3-beta-glucosyltransferase UGT80A2"/>
    <property type="match status" value="1"/>
</dbReference>
<evidence type="ECO:0000256" key="7">
    <source>
        <dbReference type="ARBA" id="ARBA00049453"/>
    </source>
</evidence>
<comment type="catalytic activity">
    <reaction evidence="7">
        <text>a sterol + UDP-alpha-D-glucose = a sterol 3-beta-D-glucoside + UDP + H(+)</text>
        <dbReference type="Rhea" id="RHEA:22724"/>
        <dbReference type="ChEBI" id="CHEBI:15378"/>
        <dbReference type="ChEBI" id="CHEBI:15889"/>
        <dbReference type="ChEBI" id="CHEBI:37424"/>
        <dbReference type="ChEBI" id="CHEBI:58223"/>
        <dbReference type="ChEBI" id="CHEBI:58885"/>
        <dbReference type="EC" id="2.4.1.173"/>
    </reaction>
    <physiologicalReaction direction="left-to-right" evidence="7">
        <dbReference type="Rhea" id="RHEA:22725"/>
    </physiologicalReaction>
</comment>
<dbReference type="Gene3D" id="2.30.29.30">
    <property type="entry name" value="Pleckstrin-homology domain (PH domain)/Phosphotyrosine-binding domain (PTB)"/>
    <property type="match status" value="1"/>
</dbReference>
<organism evidence="10 11">
    <name type="scientific">Botryobasidium botryosum (strain FD-172 SS1)</name>
    <dbReference type="NCBI Taxonomy" id="930990"/>
    <lineage>
        <taxon>Eukaryota</taxon>
        <taxon>Fungi</taxon>
        <taxon>Dikarya</taxon>
        <taxon>Basidiomycota</taxon>
        <taxon>Agaricomycotina</taxon>
        <taxon>Agaricomycetes</taxon>
        <taxon>Cantharellales</taxon>
        <taxon>Botryobasidiaceae</taxon>
        <taxon>Botryobasidium</taxon>
    </lineage>
</organism>
<dbReference type="InterPro" id="IPR011993">
    <property type="entry name" value="PH-like_dom_sf"/>
</dbReference>
<reference evidence="11" key="1">
    <citation type="journal article" date="2014" name="Proc. Natl. Acad. Sci. U.S.A.">
        <title>Extensive sampling of basidiomycete genomes demonstrates inadequacy of the white-rot/brown-rot paradigm for wood decay fungi.</title>
        <authorList>
            <person name="Riley R."/>
            <person name="Salamov A.A."/>
            <person name="Brown D.W."/>
            <person name="Nagy L.G."/>
            <person name="Floudas D."/>
            <person name="Held B.W."/>
            <person name="Levasseur A."/>
            <person name="Lombard V."/>
            <person name="Morin E."/>
            <person name="Otillar R."/>
            <person name="Lindquist E.A."/>
            <person name="Sun H."/>
            <person name="LaButti K.M."/>
            <person name="Schmutz J."/>
            <person name="Jabbour D."/>
            <person name="Luo H."/>
            <person name="Baker S.E."/>
            <person name="Pisabarro A.G."/>
            <person name="Walton J.D."/>
            <person name="Blanchette R.A."/>
            <person name="Henrissat B."/>
            <person name="Martin F."/>
            <person name="Cullen D."/>
            <person name="Hibbett D.S."/>
            <person name="Grigoriev I.V."/>
        </authorList>
    </citation>
    <scope>NUCLEOTIDE SEQUENCE [LARGE SCALE GENOMIC DNA]</scope>
    <source>
        <strain evidence="11">FD-172 SS1</strain>
    </source>
</reference>